<evidence type="ECO:0000256" key="1">
    <source>
        <dbReference type="SAM" id="MobiDB-lite"/>
    </source>
</evidence>
<sequence>MRGVPDEQHRAAAEALGDPAVHPEEPGPGDGVDPGTGVEPLVEPLLQLLPADVDAGSGVRRDEVGRHGTEDAVPPAVEREDADESACGEVQADAAGRSGGAGEPHVGEQPGLGVGAAGEAQPGRAPHRAARAVGADQPPGRDLALRAARPDAHPGAVGGGGHGDELGRALDPHPELAEALGQQPLGAILPQPQGERERGAVDPQRHHAQPPAALEHLGPGDLHTLCDGPLGHPEPVPQLQGPDVHDRRTRLGGGGGGAVDDSHVQPALGEHDRQAQPRRAGPDHQDTRPIHPAPPLVNDHVPYGAQPRTDP</sequence>
<reference evidence="2" key="1">
    <citation type="submission" date="2021-04" db="EMBL/GenBank/DDBJ databases">
        <title>Pseudonocardia sp. nov., isolated from sandy soil of mangrove forest.</title>
        <authorList>
            <person name="Zan Z."/>
            <person name="Huang R."/>
            <person name="Liu W."/>
        </authorList>
    </citation>
    <scope>NUCLEOTIDE SEQUENCE</scope>
    <source>
        <strain evidence="2">S2-4</strain>
    </source>
</reference>
<feature type="compositionally biased region" description="Basic and acidic residues" evidence="1">
    <location>
        <begin position="59"/>
        <end position="70"/>
    </location>
</feature>
<proteinExistence type="predicted"/>
<gene>
    <name evidence="2" type="ORF">KDL28_33415</name>
</gene>
<evidence type="ECO:0000313" key="3">
    <source>
        <dbReference type="Proteomes" id="UP001165283"/>
    </source>
</evidence>
<feature type="compositionally biased region" description="Basic and acidic residues" evidence="1">
    <location>
        <begin position="269"/>
        <end position="289"/>
    </location>
</feature>
<dbReference type="EMBL" id="JAGSOV010000074">
    <property type="protein sequence ID" value="MCO1659969.1"/>
    <property type="molecule type" value="Genomic_DNA"/>
</dbReference>
<comment type="caution">
    <text evidence="2">The sequence shown here is derived from an EMBL/GenBank/DDBJ whole genome shotgun (WGS) entry which is preliminary data.</text>
</comment>
<feature type="compositionally biased region" description="Low complexity" evidence="1">
    <location>
        <begin position="35"/>
        <end position="50"/>
    </location>
</feature>
<organism evidence="2 3">
    <name type="scientific">Pseudonocardia humida</name>
    <dbReference type="NCBI Taxonomy" id="2800819"/>
    <lineage>
        <taxon>Bacteria</taxon>
        <taxon>Bacillati</taxon>
        <taxon>Actinomycetota</taxon>
        <taxon>Actinomycetes</taxon>
        <taxon>Pseudonocardiales</taxon>
        <taxon>Pseudonocardiaceae</taxon>
        <taxon>Pseudonocardia</taxon>
    </lineage>
</organism>
<protein>
    <submittedName>
        <fullName evidence="2">Uncharacterized protein</fullName>
    </submittedName>
</protein>
<feature type="compositionally biased region" description="Low complexity" evidence="1">
    <location>
        <begin position="138"/>
        <end position="147"/>
    </location>
</feature>
<feature type="compositionally biased region" description="Basic and acidic residues" evidence="1">
    <location>
        <begin position="194"/>
        <end position="205"/>
    </location>
</feature>
<accession>A0ABT1AAX9</accession>
<dbReference type="Proteomes" id="UP001165283">
    <property type="component" value="Unassembled WGS sequence"/>
</dbReference>
<evidence type="ECO:0000313" key="2">
    <source>
        <dbReference type="EMBL" id="MCO1659969.1"/>
    </source>
</evidence>
<name>A0ABT1AAX9_9PSEU</name>
<feature type="region of interest" description="Disordered" evidence="1">
    <location>
        <begin position="1"/>
        <end position="311"/>
    </location>
</feature>
<keyword evidence="3" id="KW-1185">Reference proteome</keyword>
<feature type="compositionally biased region" description="Basic and acidic residues" evidence="1">
    <location>
        <begin position="162"/>
        <end position="176"/>
    </location>
</feature>
<feature type="compositionally biased region" description="Basic and acidic residues" evidence="1">
    <location>
        <begin position="1"/>
        <end position="12"/>
    </location>
</feature>